<dbReference type="STRING" id="131310.A0A0N4ZRZ0"/>
<reference evidence="9" key="1">
    <citation type="submission" date="2017-02" db="UniProtKB">
        <authorList>
            <consortium name="WormBaseParasite"/>
        </authorList>
    </citation>
    <scope>IDENTIFICATION</scope>
</reference>
<feature type="transmembrane region" description="Helical" evidence="7">
    <location>
        <begin position="175"/>
        <end position="191"/>
    </location>
</feature>
<feature type="transmembrane region" description="Helical" evidence="7">
    <location>
        <begin position="369"/>
        <end position="393"/>
    </location>
</feature>
<proteinExistence type="inferred from homology"/>
<feature type="transmembrane region" description="Helical" evidence="7">
    <location>
        <begin position="268"/>
        <end position="290"/>
    </location>
</feature>
<dbReference type="GO" id="GO:0016020">
    <property type="term" value="C:membrane"/>
    <property type="evidence" value="ECO:0007669"/>
    <property type="project" value="UniProtKB-SubCell"/>
</dbReference>
<evidence type="ECO:0000313" key="9">
    <source>
        <dbReference type="WBParaSite" id="PTRK_0001127200.1"/>
    </source>
</evidence>
<dbReference type="InterPro" id="IPR038770">
    <property type="entry name" value="Na+/solute_symporter_sf"/>
</dbReference>
<evidence type="ECO:0000256" key="1">
    <source>
        <dbReference type="ARBA" id="ARBA00004141"/>
    </source>
</evidence>
<comment type="subcellular location">
    <subcellularLocation>
        <location evidence="1">Membrane</location>
        <topology evidence="1">Multi-pass membrane protein</topology>
    </subcellularLocation>
</comment>
<protein>
    <submittedName>
        <fullName evidence="9">Uncharacterized protein</fullName>
    </submittedName>
</protein>
<keyword evidence="3 7" id="KW-0812">Transmembrane</keyword>
<evidence type="ECO:0000256" key="4">
    <source>
        <dbReference type="ARBA" id="ARBA00022847"/>
    </source>
</evidence>
<evidence type="ECO:0000313" key="8">
    <source>
        <dbReference type="Proteomes" id="UP000038045"/>
    </source>
</evidence>
<accession>A0A0N4ZRZ0</accession>
<dbReference type="Gene3D" id="1.20.1530.20">
    <property type="match status" value="1"/>
</dbReference>
<dbReference type="PANTHER" id="PTHR10361:SF28">
    <property type="entry name" value="P3 PROTEIN-RELATED"/>
    <property type="match status" value="1"/>
</dbReference>
<dbReference type="Proteomes" id="UP000038045">
    <property type="component" value="Unplaced"/>
</dbReference>
<keyword evidence="8" id="KW-1185">Reference proteome</keyword>
<evidence type="ECO:0000256" key="7">
    <source>
        <dbReference type="SAM" id="Phobius"/>
    </source>
</evidence>
<dbReference type="InterPro" id="IPR004710">
    <property type="entry name" value="Bilac:Na_transpt"/>
</dbReference>
<evidence type="ECO:0000256" key="2">
    <source>
        <dbReference type="ARBA" id="ARBA00006528"/>
    </source>
</evidence>
<dbReference type="Pfam" id="PF01758">
    <property type="entry name" value="SBF"/>
    <property type="match status" value="1"/>
</dbReference>
<keyword evidence="4" id="KW-0769">Symport</keyword>
<dbReference type="GO" id="GO:0015293">
    <property type="term" value="F:symporter activity"/>
    <property type="evidence" value="ECO:0007669"/>
    <property type="project" value="UniProtKB-KW"/>
</dbReference>
<organism evidence="8 9">
    <name type="scientific">Parastrongyloides trichosuri</name>
    <name type="common">Possum-specific nematode worm</name>
    <dbReference type="NCBI Taxonomy" id="131310"/>
    <lineage>
        <taxon>Eukaryota</taxon>
        <taxon>Metazoa</taxon>
        <taxon>Ecdysozoa</taxon>
        <taxon>Nematoda</taxon>
        <taxon>Chromadorea</taxon>
        <taxon>Rhabditida</taxon>
        <taxon>Tylenchina</taxon>
        <taxon>Panagrolaimomorpha</taxon>
        <taxon>Strongyloidoidea</taxon>
        <taxon>Strongyloididae</taxon>
        <taxon>Parastrongyloides</taxon>
    </lineage>
</organism>
<keyword evidence="5 7" id="KW-1133">Transmembrane helix</keyword>
<dbReference type="AlphaFoldDB" id="A0A0N4ZRZ0"/>
<evidence type="ECO:0000256" key="5">
    <source>
        <dbReference type="ARBA" id="ARBA00022989"/>
    </source>
</evidence>
<feature type="transmembrane region" description="Helical" evidence="7">
    <location>
        <begin position="6"/>
        <end position="26"/>
    </location>
</feature>
<evidence type="ECO:0000256" key="3">
    <source>
        <dbReference type="ARBA" id="ARBA00022692"/>
    </source>
</evidence>
<feature type="transmembrane region" description="Helical" evidence="7">
    <location>
        <begin position="241"/>
        <end position="262"/>
    </location>
</feature>
<keyword evidence="6 7" id="KW-0472">Membrane</keyword>
<comment type="similarity">
    <text evidence="2">Belongs to the bile acid:sodium symporter (BASS) (TC 2.A.28) family.</text>
</comment>
<dbReference type="WBParaSite" id="PTRK_0001127200.1">
    <property type="protein sequence ID" value="PTRK_0001127200.1"/>
    <property type="gene ID" value="PTRK_0001127200"/>
</dbReference>
<feature type="transmembrane region" description="Helical" evidence="7">
    <location>
        <begin position="311"/>
        <end position="332"/>
    </location>
</feature>
<keyword evidence="4" id="KW-0813">Transport</keyword>
<sequence length="434" mass="49065">MGSNLINFKAIILFIFIYAKLDATFIKPLISFSPTKIQNLSQDTSTNVELYALYKCSQKYDGYMNPILINITHQNLDFLSIYPSSFVIPKINFEKCINLNTFAYKFSFQVKGLKIGTGKIGTSIQILDYDTYTNESYLLNFKELKDNEAKTLIESSDDLSISCLKRNHDDKWEKIFIISLSIIISLANIMMGCEIDLKIVWETVKKPYGLVIGLTTQFLLMPIISIIISLSIFWEEKYSSFALGLFITACSPGGGASNYWTLLLKGNANLSVTMTFFSSLASLFMMPLWISQFESHFFQAFNTNRAVIKTPFRKILTSLLFMIIPLLIGITISKKAPKVAEKARVQNTGVAILILKTAFPSPLNDIACLIPILVACCTPLPLTACFFIHGILAKIRRRKEFFKGQKIEEGQGEILQVECPLKYVDHTFTKTFEE</sequence>
<dbReference type="InterPro" id="IPR002657">
    <property type="entry name" value="BilAc:Na_symport/Acr3"/>
</dbReference>
<dbReference type="PANTHER" id="PTHR10361">
    <property type="entry name" value="SODIUM-BILE ACID COTRANSPORTER"/>
    <property type="match status" value="1"/>
</dbReference>
<evidence type="ECO:0000256" key="6">
    <source>
        <dbReference type="ARBA" id="ARBA00023136"/>
    </source>
</evidence>
<name>A0A0N4ZRZ0_PARTI</name>
<feature type="transmembrane region" description="Helical" evidence="7">
    <location>
        <begin position="211"/>
        <end position="234"/>
    </location>
</feature>